<reference evidence="1 2" key="1">
    <citation type="journal article" date="2018" name="Appl. Microbiol. Biotechnol.">
        <title>Characterization of the caprolactam degradation pathway in Pseudomonas jessenii using mass spectrometry-based proteomics.</title>
        <authorList>
            <person name="Otzen M."/>
            <person name="Palacio C."/>
            <person name="Janssen D.B."/>
        </authorList>
    </citation>
    <scope>NUCLEOTIDE SEQUENCE [LARGE SCALE GENOMIC DNA]</scope>
    <source>
        <strain evidence="1 2">GO3</strain>
    </source>
</reference>
<protein>
    <recommendedName>
        <fullName evidence="3">YjbF family lipoprotein</fullName>
    </recommendedName>
</protein>
<evidence type="ECO:0000313" key="1">
    <source>
        <dbReference type="EMBL" id="PYY72565.1"/>
    </source>
</evidence>
<dbReference type="AlphaFoldDB" id="A0A2W0F5Y5"/>
<dbReference type="OrthoDB" id="7001949at2"/>
<sequence length="208" mass="23351">MAFMLCGCNPLMKASFDTLKASTMGPNSLELTQAQLDAVPFPQIKVTTPSSEGVMAMIRQRGDLQFWVASGKQVLLMRDGLIVRSVGLGINLDGTRWEGESPFKRGLHQLADGYTSTRWIDIYDGYRVGIAVNSRFTKEGIEDIEVMDKTYALLRIDERIDAPEIDFHAVNRYWIRPSDGFVIQSEQHLTPQISLKVIQLRSEQGAIN</sequence>
<dbReference type="Proteomes" id="UP000247437">
    <property type="component" value="Unassembled WGS sequence"/>
</dbReference>
<dbReference type="Gene3D" id="2.40.360.10">
    <property type="entry name" value="YmcC-like"/>
    <property type="match status" value="1"/>
</dbReference>
<name>A0A2W0F5Y5_PSEJE</name>
<organism evidence="1 2">
    <name type="scientific">Pseudomonas jessenii</name>
    <dbReference type="NCBI Taxonomy" id="77298"/>
    <lineage>
        <taxon>Bacteria</taxon>
        <taxon>Pseudomonadati</taxon>
        <taxon>Pseudomonadota</taxon>
        <taxon>Gammaproteobacteria</taxon>
        <taxon>Pseudomonadales</taxon>
        <taxon>Pseudomonadaceae</taxon>
        <taxon>Pseudomonas</taxon>
    </lineage>
</organism>
<evidence type="ECO:0008006" key="3">
    <source>
        <dbReference type="Google" id="ProtNLM"/>
    </source>
</evidence>
<dbReference type="InterPro" id="IPR023373">
    <property type="entry name" value="YmcC_sf"/>
</dbReference>
<dbReference type="InterPro" id="IPR021308">
    <property type="entry name" value="GfcB"/>
</dbReference>
<evidence type="ECO:0000313" key="2">
    <source>
        <dbReference type="Proteomes" id="UP000247437"/>
    </source>
</evidence>
<comment type="caution">
    <text evidence="1">The sequence shown here is derived from an EMBL/GenBank/DDBJ whole genome shotgun (WGS) entry which is preliminary data.</text>
</comment>
<dbReference type="Pfam" id="PF11102">
    <property type="entry name" value="YjbF"/>
    <property type="match status" value="1"/>
</dbReference>
<accession>A0A2W0F5Y5</accession>
<gene>
    <name evidence="1" type="ORF">CRX42_00470</name>
</gene>
<dbReference type="SUPFAM" id="SSF159270">
    <property type="entry name" value="YmcC-like"/>
    <property type="match status" value="1"/>
</dbReference>
<dbReference type="EMBL" id="PDLL01000002">
    <property type="protein sequence ID" value="PYY72565.1"/>
    <property type="molecule type" value="Genomic_DNA"/>
</dbReference>
<proteinExistence type="predicted"/>